<dbReference type="EMBL" id="CM047909">
    <property type="protein sequence ID" value="KAJ0079779.1"/>
    <property type="molecule type" value="Genomic_DNA"/>
</dbReference>
<gene>
    <name evidence="1" type="ORF">Patl1_22696</name>
</gene>
<sequence>MKEHQFRLLSFGKTFASSELFILTNYIIMQILVLPYLGIKNERYFGRSEKASGYTGPEHVNPQQHVLDVAPLNSMPYIGPPTTPNESTPPKRKTEAVEKVGPAIVFLPSHSTREEWDNITFAMSSGVALTGSAAMGKVGPILGLVDVGESADSYLFRVSLPGVARDEKDFLFDIQPDGKINIKGVTTTGEKIVCKNSQVFKMQTQHLCPPGHFTITFWLPGPVNTRHFSGNFGTDGILEGIVKKRYKEEQIVTLQKL</sequence>
<evidence type="ECO:0000313" key="2">
    <source>
        <dbReference type="Proteomes" id="UP001164250"/>
    </source>
</evidence>
<name>A0ACC0ZXJ7_9ROSI</name>
<reference evidence="2" key="1">
    <citation type="journal article" date="2023" name="G3 (Bethesda)">
        <title>Genome assembly and association tests identify interacting loci associated with vigor, precocity, and sex in interspecific pistachio rootstocks.</title>
        <authorList>
            <person name="Palmer W."/>
            <person name="Jacygrad E."/>
            <person name="Sagayaradj S."/>
            <person name="Cavanaugh K."/>
            <person name="Han R."/>
            <person name="Bertier L."/>
            <person name="Beede B."/>
            <person name="Kafkas S."/>
            <person name="Golino D."/>
            <person name="Preece J."/>
            <person name="Michelmore R."/>
        </authorList>
    </citation>
    <scope>NUCLEOTIDE SEQUENCE [LARGE SCALE GENOMIC DNA]</scope>
</reference>
<keyword evidence="2" id="KW-1185">Reference proteome</keyword>
<proteinExistence type="predicted"/>
<dbReference type="Proteomes" id="UP001164250">
    <property type="component" value="Chromosome 13"/>
</dbReference>
<comment type="caution">
    <text evidence="1">The sequence shown here is derived from an EMBL/GenBank/DDBJ whole genome shotgun (WGS) entry which is preliminary data.</text>
</comment>
<protein>
    <submittedName>
        <fullName evidence="1">Uncharacterized protein</fullName>
    </submittedName>
</protein>
<accession>A0ACC0ZXJ7</accession>
<evidence type="ECO:0000313" key="1">
    <source>
        <dbReference type="EMBL" id="KAJ0079779.1"/>
    </source>
</evidence>
<organism evidence="1 2">
    <name type="scientific">Pistacia atlantica</name>
    <dbReference type="NCBI Taxonomy" id="434234"/>
    <lineage>
        <taxon>Eukaryota</taxon>
        <taxon>Viridiplantae</taxon>
        <taxon>Streptophyta</taxon>
        <taxon>Embryophyta</taxon>
        <taxon>Tracheophyta</taxon>
        <taxon>Spermatophyta</taxon>
        <taxon>Magnoliopsida</taxon>
        <taxon>eudicotyledons</taxon>
        <taxon>Gunneridae</taxon>
        <taxon>Pentapetalae</taxon>
        <taxon>rosids</taxon>
        <taxon>malvids</taxon>
        <taxon>Sapindales</taxon>
        <taxon>Anacardiaceae</taxon>
        <taxon>Pistacia</taxon>
    </lineage>
</organism>